<dbReference type="Gene3D" id="3.30.40.10">
    <property type="entry name" value="Zinc/RING finger domain, C3HC4 (zinc finger)"/>
    <property type="match status" value="1"/>
</dbReference>
<feature type="domain" description="C2H2-type" evidence="3">
    <location>
        <begin position="36"/>
        <end position="66"/>
    </location>
</feature>
<dbReference type="SMART" id="SM00355">
    <property type="entry name" value="ZnF_C2H2"/>
    <property type="match status" value="2"/>
</dbReference>
<dbReference type="InterPro" id="IPR013087">
    <property type="entry name" value="Znf_C2H2_type"/>
</dbReference>
<evidence type="ECO:0000256" key="2">
    <source>
        <dbReference type="SAM" id="MobiDB-lite"/>
    </source>
</evidence>
<proteinExistence type="predicted"/>
<dbReference type="InterPro" id="IPR013083">
    <property type="entry name" value="Znf_RING/FYVE/PHD"/>
</dbReference>
<dbReference type="AlphaFoldDB" id="A0A9P7FQB2"/>
<keyword evidence="1" id="KW-0479">Metal-binding</keyword>
<sequence length="182" mass="20776">MHMQTSRNHPHCDVCNRSFLNNHALKNHFRLSSKHHYCEDCDKSFRSAAGLRVHFQESRAHGGGDSDEYDSDDDDEGDWDSHLPPGWEDEVVRRQEEQERANQTEEPINVTEEAKESGLTPIQRKAALMNFMARRRRAAEVARMNPEAAPAPKKSYKHTCPVCLTAKKKNSSTRCGHVFCDA</sequence>
<feature type="compositionally biased region" description="Basic and acidic residues" evidence="2">
    <location>
        <begin position="90"/>
        <end position="103"/>
    </location>
</feature>
<keyword evidence="1" id="KW-0862">Zinc</keyword>
<dbReference type="OrthoDB" id="6077919at2759"/>
<dbReference type="PROSITE" id="PS50157">
    <property type="entry name" value="ZINC_FINGER_C2H2_2"/>
    <property type="match status" value="1"/>
</dbReference>
<keyword evidence="1" id="KW-0863">Zinc-finger</keyword>
<evidence type="ECO:0000313" key="4">
    <source>
        <dbReference type="EMBL" id="KAG5636557.1"/>
    </source>
</evidence>
<evidence type="ECO:0000259" key="3">
    <source>
        <dbReference type="PROSITE" id="PS50157"/>
    </source>
</evidence>
<reference evidence="4" key="2">
    <citation type="submission" date="2021-10" db="EMBL/GenBank/DDBJ databases">
        <title>Phylogenomics reveals ancestral predisposition of the termite-cultivated fungus Termitomyces towards a domesticated lifestyle.</title>
        <authorList>
            <person name="Auxier B."/>
            <person name="Grum-Grzhimaylo A."/>
            <person name="Cardenas M.E."/>
            <person name="Lodge J.D."/>
            <person name="Laessoe T."/>
            <person name="Pedersen O."/>
            <person name="Smith M.E."/>
            <person name="Kuyper T.W."/>
            <person name="Franco-Molano E.A."/>
            <person name="Baroni T.J."/>
            <person name="Aanen D.K."/>
        </authorList>
    </citation>
    <scope>NUCLEOTIDE SEQUENCE</scope>
    <source>
        <strain evidence="4">AP01</strain>
        <tissue evidence="4">Mycelium</tissue>
    </source>
</reference>
<accession>A0A9P7FQB2</accession>
<gene>
    <name evidence="4" type="ORF">DXG03_004712</name>
</gene>
<dbReference type="Proteomes" id="UP000775547">
    <property type="component" value="Unassembled WGS sequence"/>
</dbReference>
<feature type="non-terminal residue" evidence="4">
    <location>
        <position position="182"/>
    </location>
</feature>
<evidence type="ECO:0000256" key="1">
    <source>
        <dbReference type="PROSITE-ProRule" id="PRU00042"/>
    </source>
</evidence>
<name>A0A9P7FQB2_9AGAR</name>
<dbReference type="EMBL" id="JABCKV010002890">
    <property type="protein sequence ID" value="KAG5636557.1"/>
    <property type="molecule type" value="Genomic_DNA"/>
</dbReference>
<dbReference type="Gene3D" id="3.30.160.60">
    <property type="entry name" value="Classic Zinc Finger"/>
    <property type="match status" value="1"/>
</dbReference>
<dbReference type="SUPFAM" id="SSF57850">
    <property type="entry name" value="RING/U-box"/>
    <property type="match status" value="1"/>
</dbReference>
<dbReference type="InterPro" id="IPR036236">
    <property type="entry name" value="Znf_C2H2_sf"/>
</dbReference>
<organism evidence="4 5">
    <name type="scientific">Asterophora parasitica</name>
    <dbReference type="NCBI Taxonomy" id="117018"/>
    <lineage>
        <taxon>Eukaryota</taxon>
        <taxon>Fungi</taxon>
        <taxon>Dikarya</taxon>
        <taxon>Basidiomycota</taxon>
        <taxon>Agaricomycotina</taxon>
        <taxon>Agaricomycetes</taxon>
        <taxon>Agaricomycetidae</taxon>
        <taxon>Agaricales</taxon>
        <taxon>Tricholomatineae</taxon>
        <taxon>Lyophyllaceae</taxon>
        <taxon>Asterophora</taxon>
    </lineage>
</organism>
<evidence type="ECO:0000313" key="5">
    <source>
        <dbReference type="Proteomes" id="UP000775547"/>
    </source>
</evidence>
<feature type="compositionally biased region" description="Acidic residues" evidence="2">
    <location>
        <begin position="65"/>
        <end position="78"/>
    </location>
</feature>
<dbReference type="SUPFAM" id="SSF57667">
    <property type="entry name" value="beta-beta-alpha zinc fingers"/>
    <property type="match status" value="1"/>
</dbReference>
<dbReference type="Pfam" id="PF12874">
    <property type="entry name" value="zf-met"/>
    <property type="match status" value="2"/>
</dbReference>
<reference evidence="4" key="1">
    <citation type="submission" date="2020-07" db="EMBL/GenBank/DDBJ databases">
        <authorList>
            <person name="Nieuwenhuis M."/>
            <person name="Van De Peppel L.J.J."/>
        </authorList>
    </citation>
    <scope>NUCLEOTIDE SEQUENCE</scope>
    <source>
        <strain evidence="4">AP01</strain>
        <tissue evidence="4">Mycelium</tissue>
    </source>
</reference>
<protein>
    <recommendedName>
        <fullName evidence="3">C2H2-type domain-containing protein</fullName>
    </recommendedName>
</protein>
<keyword evidence="5" id="KW-1185">Reference proteome</keyword>
<feature type="region of interest" description="Disordered" evidence="2">
    <location>
        <begin position="56"/>
        <end position="118"/>
    </location>
</feature>
<comment type="caution">
    <text evidence="4">The sequence shown here is derived from an EMBL/GenBank/DDBJ whole genome shotgun (WGS) entry which is preliminary data.</text>
</comment>
<dbReference type="GO" id="GO:0008270">
    <property type="term" value="F:zinc ion binding"/>
    <property type="evidence" value="ECO:0007669"/>
    <property type="project" value="UniProtKB-KW"/>
</dbReference>